<feature type="compositionally biased region" description="Polar residues" evidence="1">
    <location>
        <begin position="47"/>
        <end position="58"/>
    </location>
</feature>
<evidence type="ECO:0000313" key="3">
    <source>
        <dbReference type="Proteomes" id="UP001162060"/>
    </source>
</evidence>
<comment type="caution">
    <text evidence="2">The sequence shown here is derived from an EMBL/GenBank/DDBJ whole genome shotgun (WGS) entry which is preliminary data.</text>
</comment>
<accession>A0AAV1TNF3</accession>
<gene>
    <name evidence="2" type="ORF">PM001_LOCUS8276</name>
</gene>
<evidence type="ECO:0000256" key="1">
    <source>
        <dbReference type="SAM" id="MobiDB-lite"/>
    </source>
</evidence>
<protein>
    <recommendedName>
        <fullName evidence="4">Pol Polyprotein</fullName>
    </recommendedName>
</protein>
<name>A0AAV1TNF3_9STRA</name>
<dbReference type="Proteomes" id="UP001162060">
    <property type="component" value="Unassembled WGS sequence"/>
</dbReference>
<evidence type="ECO:0000313" key="2">
    <source>
        <dbReference type="EMBL" id="CAK7923126.1"/>
    </source>
</evidence>
<feature type="region of interest" description="Disordered" evidence="1">
    <location>
        <begin position="39"/>
        <end position="106"/>
    </location>
</feature>
<evidence type="ECO:0008006" key="4">
    <source>
        <dbReference type="Google" id="ProtNLM"/>
    </source>
</evidence>
<dbReference type="EMBL" id="CAKLBY020000067">
    <property type="protein sequence ID" value="CAK7923126.1"/>
    <property type="molecule type" value="Genomic_DNA"/>
</dbReference>
<reference evidence="2" key="1">
    <citation type="submission" date="2024-01" db="EMBL/GenBank/DDBJ databases">
        <authorList>
            <person name="Webb A."/>
        </authorList>
    </citation>
    <scope>NUCLEOTIDE SEQUENCE</scope>
    <source>
        <strain evidence="2">Pm1</strain>
    </source>
</reference>
<proteinExistence type="predicted"/>
<organism evidence="2 3">
    <name type="scientific">Peronospora matthiolae</name>
    <dbReference type="NCBI Taxonomy" id="2874970"/>
    <lineage>
        <taxon>Eukaryota</taxon>
        <taxon>Sar</taxon>
        <taxon>Stramenopiles</taxon>
        <taxon>Oomycota</taxon>
        <taxon>Peronosporomycetes</taxon>
        <taxon>Peronosporales</taxon>
        <taxon>Peronosporaceae</taxon>
        <taxon>Peronospora</taxon>
    </lineage>
</organism>
<dbReference type="AlphaFoldDB" id="A0AAV1TNF3"/>
<sequence>MGNAYTIELPRKMRTHPTFYVGRLRPCYQYEPVSRCEEHLHGREPRSPSSGPVSTIQSGRLAKRPVHAAQRCLNEQQPAHHEENESNVRSQAARTQKRHDRSNNRALRNCIYLSQDPQAHNAEYVHDPGHLATVPLHGSALEQQADPTLEPDQVFPPPHLLVDSSGGQRFLVERTLSHRDVNGVRTSYLYDGTHPLRLKKGRRKRPPRTRVQGLQSVDSFGHLGRNARPPVGIIREPVQLVSRPNGVTFLKPDASCIKFGEPSLTANALDVVDEGIPSLHQGFAVSYKAAIVPPMLEERIGEEFSLSTDSFRAGIRRANLPRVKQRDSVPSVFVPANRSNSLDDSILGDAT</sequence>